<keyword evidence="2" id="KW-1185">Reference proteome</keyword>
<comment type="caution">
    <text evidence="1">The sequence shown here is derived from an EMBL/GenBank/DDBJ whole genome shotgun (WGS) entry which is preliminary data.</text>
</comment>
<gene>
    <name evidence="1" type="ORF">I8J30_11275</name>
</gene>
<sequence>MTVHYLLNCYNNQILVKQVEGDEGPFNVNIQCNNNPLSFGNTLYSAQTKEHAIRIANQLCAFYSMARVNGYYLDGKWFRNENKSDISAEHVLRQERTKDEMHAMLTSE</sequence>
<dbReference type="Proteomes" id="UP000673394">
    <property type="component" value="Unassembled WGS sequence"/>
</dbReference>
<evidence type="ECO:0000313" key="2">
    <source>
        <dbReference type="Proteomes" id="UP000673394"/>
    </source>
</evidence>
<protein>
    <submittedName>
        <fullName evidence="1">Uncharacterized protein</fullName>
    </submittedName>
</protein>
<proteinExistence type="predicted"/>
<dbReference type="EMBL" id="JAGKSP010000003">
    <property type="protein sequence ID" value="MBP3963284.1"/>
    <property type="molecule type" value="Genomic_DNA"/>
</dbReference>
<dbReference type="RefSeq" id="WP_091215991.1">
    <property type="nucleotide sequence ID" value="NZ_JAGKSP010000003.1"/>
</dbReference>
<reference evidence="1 2" key="1">
    <citation type="submission" date="2021-04" db="EMBL/GenBank/DDBJ databases">
        <title>Paenibacillus sp. DLE-14 whole genome sequence.</title>
        <authorList>
            <person name="Ham Y.J."/>
        </authorList>
    </citation>
    <scope>NUCLEOTIDE SEQUENCE [LARGE SCALE GENOMIC DNA]</scope>
    <source>
        <strain evidence="1 2">DLE-14</strain>
    </source>
</reference>
<evidence type="ECO:0000313" key="1">
    <source>
        <dbReference type="EMBL" id="MBP3963284.1"/>
    </source>
</evidence>
<organism evidence="1 2">
    <name type="scientific">Paenibacillus lignilyticus</name>
    <dbReference type="NCBI Taxonomy" id="1172615"/>
    <lineage>
        <taxon>Bacteria</taxon>
        <taxon>Bacillati</taxon>
        <taxon>Bacillota</taxon>
        <taxon>Bacilli</taxon>
        <taxon>Bacillales</taxon>
        <taxon>Paenibacillaceae</taxon>
        <taxon>Paenibacillus</taxon>
    </lineage>
</organism>
<name>A0ABS5CBB4_9BACL</name>
<accession>A0ABS5CBB4</accession>